<keyword evidence="3" id="KW-0813">Transport</keyword>
<keyword evidence="6" id="KW-0460">Magnesium</keyword>
<organism evidence="13 14">
    <name type="scientific">Ferroacidibacillus organovorans</name>
    <dbReference type="NCBI Taxonomy" id="1765683"/>
    <lineage>
        <taxon>Bacteria</taxon>
        <taxon>Bacillati</taxon>
        <taxon>Bacillota</taxon>
        <taxon>Bacilli</taxon>
        <taxon>Bacillales</taxon>
        <taxon>Alicyclobacillaceae</taxon>
        <taxon>Ferroacidibacillus</taxon>
    </lineage>
</organism>
<dbReference type="GO" id="GO:0015087">
    <property type="term" value="F:cobalt ion transmembrane transporter activity"/>
    <property type="evidence" value="ECO:0007669"/>
    <property type="project" value="TreeGrafter"/>
</dbReference>
<dbReference type="AlphaFoldDB" id="A0A1V4EWS3"/>
<dbReference type="InterPro" id="IPR045861">
    <property type="entry name" value="CorA_cytoplasmic_dom"/>
</dbReference>
<dbReference type="GO" id="GO:0005886">
    <property type="term" value="C:plasma membrane"/>
    <property type="evidence" value="ECO:0007669"/>
    <property type="project" value="UniProtKB-SubCell"/>
</dbReference>
<keyword evidence="4" id="KW-1003">Cell membrane</keyword>
<dbReference type="InterPro" id="IPR045863">
    <property type="entry name" value="CorA_TM1_TM2"/>
</dbReference>
<comment type="subcellular location">
    <subcellularLocation>
        <location evidence="1">Cell membrane</location>
        <topology evidence="1">Multi-pass membrane protein</topology>
    </subcellularLocation>
</comment>
<comment type="catalytic activity">
    <reaction evidence="10">
        <text>Mg(2+)(in) = Mg(2+)(out)</text>
        <dbReference type="Rhea" id="RHEA:29827"/>
        <dbReference type="ChEBI" id="CHEBI:18420"/>
    </reaction>
</comment>
<evidence type="ECO:0000313" key="14">
    <source>
        <dbReference type="Proteomes" id="UP000190229"/>
    </source>
</evidence>
<accession>A0A1V4EWS3</accession>
<dbReference type="RefSeq" id="WP_079289715.1">
    <property type="nucleotide sequence ID" value="NZ_MWPS01000003.1"/>
</dbReference>
<evidence type="ECO:0000256" key="2">
    <source>
        <dbReference type="ARBA" id="ARBA00009765"/>
    </source>
</evidence>
<evidence type="ECO:0000256" key="6">
    <source>
        <dbReference type="ARBA" id="ARBA00022842"/>
    </source>
</evidence>
<evidence type="ECO:0008006" key="15">
    <source>
        <dbReference type="Google" id="ProtNLM"/>
    </source>
</evidence>
<dbReference type="Proteomes" id="UP000190229">
    <property type="component" value="Unassembled WGS sequence"/>
</dbReference>
<keyword evidence="8" id="KW-0406">Ion transport</keyword>
<evidence type="ECO:0000256" key="7">
    <source>
        <dbReference type="ARBA" id="ARBA00022989"/>
    </source>
</evidence>
<evidence type="ECO:0000256" key="1">
    <source>
        <dbReference type="ARBA" id="ARBA00004651"/>
    </source>
</evidence>
<evidence type="ECO:0000256" key="12">
    <source>
        <dbReference type="SAM" id="Phobius"/>
    </source>
</evidence>
<dbReference type="OrthoDB" id="9803416at2"/>
<feature type="transmembrane region" description="Helical" evidence="12">
    <location>
        <begin position="324"/>
        <end position="343"/>
    </location>
</feature>
<dbReference type="InterPro" id="IPR002523">
    <property type="entry name" value="MgTranspt_CorA/ZnTranspt_ZntB"/>
</dbReference>
<name>A0A1V4EWS3_9BACL</name>
<evidence type="ECO:0000256" key="9">
    <source>
        <dbReference type="ARBA" id="ARBA00023136"/>
    </source>
</evidence>
<protein>
    <recommendedName>
        <fullName evidence="15">Magnesium transport protein CorA</fullName>
    </recommendedName>
</protein>
<evidence type="ECO:0000256" key="4">
    <source>
        <dbReference type="ARBA" id="ARBA00022475"/>
    </source>
</evidence>
<proteinExistence type="inferred from homology"/>
<dbReference type="GO" id="GO:0000287">
    <property type="term" value="F:magnesium ion binding"/>
    <property type="evidence" value="ECO:0007669"/>
    <property type="project" value="TreeGrafter"/>
</dbReference>
<dbReference type="PANTHER" id="PTHR46494:SF1">
    <property type="entry name" value="CORA FAMILY METAL ION TRANSPORTER (EUROFUNG)"/>
    <property type="match status" value="1"/>
</dbReference>
<sequence>MATPCARITNPRTGVYFNDPIRFSKISHSRYSSVIRTLLISSDHKSRIDHYPTSPKSGEWGWLLASSCTSDEWTALCDEYPLHPEEIRKLTTSSESGLRFTVSRDHISFIITYPHPPIESSAKPQFSNALVVLHEKWMLVIGENQMPNAESLFHEMELQTYDHKHLTSHALSHLDQFVISAYAALVEPIVAQAEEVTDHLNHRGELFEQIRTLRHQARCVLLPLRAQARISQLLNDAALPFLTGLHNIYFLDAADQMHGLADQLAAVRDNLLESVEGYTSIQSNHMNKVMKTLTIVSTIFLPATLIASIYGMNFRIPEYGWKYGYAYSITLMTAIAVLSLLFMRKKGWF</sequence>
<dbReference type="EMBL" id="MWPS01000003">
    <property type="protein sequence ID" value="OPG17369.1"/>
    <property type="molecule type" value="Genomic_DNA"/>
</dbReference>
<evidence type="ECO:0000256" key="8">
    <source>
        <dbReference type="ARBA" id="ARBA00023065"/>
    </source>
</evidence>
<evidence type="ECO:0000313" key="13">
    <source>
        <dbReference type="EMBL" id="OPG17369.1"/>
    </source>
</evidence>
<comment type="function">
    <text evidence="11">Mediates influx of magnesium ions. Alternates between open and closed states. Activated by low cytoplasmic Mg(2+) levels. Inactive when cytoplasmic Mg(2+) levels are high.</text>
</comment>
<evidence type="ECO:0000256" key="10">
    <source>
        <dbReference type="ARBA" id="ARBA00034269"/>
    </source>
</evidence>
<evidence type="ECO:0000256" key="3">
    <source>
        <dbReference type="ARBA" id="ARBA00022448"/>
    </source>
</evidence>
<dbReference type="GO" id="GO:0050897">
    <property type="term" value="F:cobalt ion binding"/>
    <property type="evidence" value="ECO:0007669"/>
    <property type="project" value="TreeGrafter"/>
</dbReference>
<dbReference type="Gene3D" id="1.20.58.340">
    <property type="entry name" value="Magnesium transport protein CorA, transmembrane region"/>
    <property type="match status" value="2"/>
</dbReference>
<keyword evidence="9 12" id="KW-0472">Membrane</keyword>
<reference evidence="13 14" key="1">
    <citation type="submission" date="2017-02" db="EMBL/GenBank/DDBJ databases">
        <title>Draft genome of Acidibacillus ferrooxidans Huett2.</title>
        <authorList>
            <person name="Schopf S."/>
        </authorList>
    </citation>
    <scope>NUCLEOTIDE SEQUENCE [LARGE SCALE GENOMIC DNA]</scope>
    <source>
        <strain evidence="13 14">Huett2</strain>
    </source>
</reference>
<dbReference type="Pfam" id="PF01544">
    <property type="entry name" value="CorA"/>
    <property type="match status" value="1"/>
</dbReference>
<comment type="similarity">
    <text evidence="2">Belongs to the CorA metal ion transporter (MIT) (TC 1.A.35) family.</text>
</comment>
<evidence type="ECO:0000256" key="5">
    <source>
        <dbReference type="ARBA" id="ARBA00022692"/>
    </source>
</evidence>
<dbReference type="PANTHER" id="PTHR46494">
    <property type="entry name" value="CORA FAMILY METAL ION TRANSPORTER (EUROFUNG)"/>
    <property type="match status" value="1"/>
</dbReference>
<dbReference type="GO" id="GO:0015095">
    <property type="term" value="F:magnesium ion transmembrane transporter activity"/>
    <property type="evidence" value="ECO:0007669"/>
    <property type="project" value="TreeGrafter"/>
</dbReference>
<keyword evidence="5 12" id="KW-0812">Transmembrane</keyword>
<keyword evidence="7 12" id="KW-1133">Transmembrane helix</keyword>
<dbReference type="SUPFAM" id="SSF143865">
    <property type="entry name" value="CorA soluble domain-like"/>
    <property type="match status" value="1"/>
</dbReference>
<comment type="caution">
    <text evidence="13">The sequence shown here is derived from an EMBL/GenBank/DDBJ whole genome shotgun (WGS) entry which is preliminary data.</text>
</comment>
<gene>
    <name evidence="13" type="ORF">B2M26_01130</name>
</gene>
<dbReference type="FunFam" id="1.20.58.340:FF:000004">
    <property type="entry name" value="Magnesium transport protein CorA"/>
    <property type="match status" value="1"/>
</dbReference>
<keyword evidence="14" id="KW-1185">Reference proteome</keyword>
<feature type="transmembrane region" description="Helical" evidence="12">
    <location>
        <begin position="292"/>
        <end position="312"/>
    </location>
</feature>
<evidence type="ECO:0000256" key="11">
    <source>
        <dbReference type="ARBA" id="ARBA00045497"/>
    </source>
</evidence>
<dbReference type="SUPFAM" id="SSF144083">
    <property type="entry name" value="Magnesium transport protein CorA, transmembrane region"/>
    <property type="match status" value="1"/>
</dbReference>